<proteinExistence type="predicted"/>
<evidence type="ECO:0000313" key="2">
    <source>
        <dbReference type="Proteomes" id="UP000827872"/>
    </source>
</evidence>
<protein>
    <submittedName>
        <fullName evidence="1">Cone cGMP-specific 3',5'-cyclic phosphodiesterase subunit alpha</fullName>
    </submittedName>
</protein>
<gene>
    <name evidence="1" type="primary">PDE6C_2</name>
    <name evidence="1" type="ORF">K3G42_014201</name>
</gene>
<comment type="caution">
    <text evidence="1">The sequence shown here is derived from an EMBL/GenBank/DDBJ whole genome shotgun (WGS) entry which is preliminary data.</text>
</comment>
<dbReference type="Proteomes" id="UP000827872">
    <property type="component" value="Linkage Group LG08"/>
</dbReference>
<dbReference type="EMBL" id="CM037621">
    <property type="protein sequence ID" value="KAH8001703.1"/>
    <property type="molecule type" value="Genomic_DNA"/>
</dbReference>
<reference evidence="1" key="1">
    <citation type="submission" date="2021-08" db="EMBL/GenBank/DDBJ databases">
        <title>The first chromosome-level gecko genome reveals the dynamic sex chromosomes of Neotropical dwarf geckos (Sphaerodactylidae: Sphaerodactylus).</title>
        <authorList>
            <person name="Pinto B.J."/>
            <person name="Keating S.E."/>
            <person name="Gamble T."/>
        </authorList>
    </citation>
    <scope>NUCLEOTIDE SEQUENCE</scope>
    <source>
        <strain evidence="1">TG3544</strain>
    </source>
</reference>
<keyword evidence="2" id="KW-1185">Reference proteome</keyword>
<accession>A0ACB8F9M4</accession>
<name>A0ACB8F9M4_9SAUR</name>
<sequence length="176" mass="20382">MGAMNKDDVEKYLENNPQFAKEYFDRKLRAEALKDIFKISPEKDGASFKEMTKLEEYDLLFELLMELHDENSVMEKTVHKILKRLAQILEADRCSMFICRSRNGTPEVATRLLDVTPTSTYESNLVPSEKEYFFPLDMGLAGWAAHTKKLYNIPDVKKVATVKLYRNKMQCVAQLS</sequence>
<evidence type="ECO:0000313" key="1">
    <source>
        <dbReference type="EMBL" id="KAH8001703.1"/>
    </source>
</evidence>
<organism evidence="1 2">
    <name type="scientific">Sphaerodactylus townsendi</name>
    <dbReference type="NCBI Taxonomy" id="933632"/>
    <lineage>
        <taxon>Eukaryota</taxon>
        <taxon>Metazoa</taxon>
        <taxon>Chordata</taxon>
        <taxon>Craniata</taxon>
        <taxon>Vertebrata</taxon>
        <taxon>Euteleostomi</taxon>
        <taxon>Lepidosauria</taxon>
        <taxon>Squamata</taxon>
        <taxon>Bifurcata</taxon>
        <taxon>Gekkota</taxon>
        <taxon>Sphaerodactylidae</taxon>
        <taxon>Sphaerodactylus</taxon>
    </lineage>
</organism>